<feature type="chain" id="PRO_5035853492" evidence="2">
    <location>
        <begin position="18"/>
        <end position="419"/>
    </location>
</feature>
<organism evidence="3 4">
    <name type="scientific">Apolygus lucorum</name>
    <name type="common">Small green plant bug</name>
    <name type="synonym">Lygocoris lucorum</name>
    <dbReference type="NCBI Taxonomy" id="248454"/>
    <lineage>
        <taxon>Eukaryota</taxon>
        <taxon>Metazoa</taxon>
        <taxon>Ecdysozoa</taxon>
        <taxon>Arthropoda</taxon>
        <taxon>Hexapoda</taxon>
        <taxon>Insecta</taxon>
        <taxon>Pterygota</taxon>
        <taxon>Neoptera</taxon>
        <taxon>Paraneoptera</taxon>
        <taxon>Hemiptera</taxon>
        <taxon>Heteroptera</taxon>
        <taxon>Panheteroptera</taxon>
        <taxon>Cimicomorpha</taxon>
        <taxon>Miridae</taxon>
        <taxon>Mirini</taxon>
        <taxon>Apolygus</taxon>
    </lineage>
</organism>
<keyword evidence="2" id="KW-0732">Signal</keyword>
<gene>
    <name evidence="3" type="ORF">GE061_000552</name>
</gene>
<comment type="caution">
    <text evidence="3">The sequence shown here is derived from an EMBL/GenBank/DDBJ whole genome shotgun (WGS) entry which is preliminary data.</text>
</comment>
<sequence length="419" mass="47902">MSLQMLLFILWLVVAFSKPCVMGFFDTSNTSSSEIQKDHSHEEHSNESDNPSDETKNEVQDWTSTADSTMETSPAPSISLHSFPKEFSLFESRMKSFIEYVKQDQMATIANMKLFIDEVDQYVVKLPSKNAYTITVRNVCHCNGHMRMPCPYQCIYSCYHVVGGKWRYDEDCRGTYSLDSCKCNINSMDSCRGNLNVCLNQTRIQPYEDAGKLCSHYSIDKKGLVKSFELIQSLLLEPLKIHFRCVESRLTFLRKASISIDSLTKITDQTIKEQSDPTYASDSQLLLASEKKKFRQMKRNITLEMIRTQSEIDAVAKNVDQLKEDAFAKINRSIKEYSCCLKSHDRDFAIDDYDCSGIGEENTGKLKSTEYNGASKKEEAITLNRIIAKYSNSAWKPTDREVSQLKNVIDLLTEKLNKT</sequence>
<feature type="signal peptide" evidence="2">
    <location>
        <begin position="1"/>
        <end position="17"/>
    </location>
</feature>
<dbReference type="OrthoDB" id="10566265at2759"/>
<evidence type="ECO:0000313" key="3">
    <source>
        <dbReference type="EMBL" id="KAF6216212.1"/>
    </source>
</evidence>
<dbReference type="Proteomes" id="UP000466442">
    <property type="component" value="Linkage Group LG1"/>
</dbReference>
<feature type="compositionally biased region" description="Polar residues" evidence="1">
    <location>
        <begin position="60"/>
        <end position="77"/>
    </location>
</feature>
<dbReference type="EMBL" id="WIXP02000001">
    <property type="protein sequence ID" value="KAF6216212.1"/>
    <property type="molecule type" value="Genomic_DNA"/>
</dbReference>
<name>A0A8S9Y4L1_APOLU</name>
<evidence type="ECO:0000256" key="2">
    <source>
        <dbReference type="SAM" id="SignalP"/>
    </source>
</evidence>
<proteinExistence type="predicted"/>
<accession>A0A8S9Y4L1</accession>
<feature type="compositionally biased region" description="Basic and acidic residues" evidence="1">
    <location>
        <begin position="35"/>
        <end position="59"/>
    </location>
</feature>
<reference evidence="3" key="1">
    <citation type="journal article" date="2021" name="Mol. Ecol. Resour.">
        <title>Apolygus lucorum genome provides insights into omnivorousness and mesophyll feeding.</title>
        <authorList>
            <person name="Liu Y."/>
            <person name="Liu H."/>
            <person name="Wang H."/>
            <person name="Huang T."/>
            <person name="Liu B."/>
            <person name="Yang B."/>
            <person name="Yin L."/>
            <person name="Li B."/>
            <person name="Zhang Y."/>
            <person name="Zhang S."/>
            <person name="Jiang F."/>
            <person name="Zhang X."/>
            <person name="Ren Y."/>
            <person name="Wang B."/>
            <person name="Wang S."/>
            <person name="Lu Y."/>
            <person name="Wu K."/>
            <person name="Fan W."/>
            <person name="Wang G."/>
        </authorList>
    </citation>
    <scope>NUCLEOTIDE SEQUENCE</scope>
    <source>
        <strain evidence="3">12Hb</strain>
    </source>
</reference>
<evidence type="ECO:0000256" key="1">
    <source>
        <dbReference type="SAM" id="MobiDB-lite"/>
    </source>
</evidence>
<dbReference type="AlphaFoldDB" id="A0A8S9Y4L1"/>
<feature type="region of interest" description="Disordered" evidence="1">
    <location>
        <begin position="32"/>
        <end position="77"/>
    </location>
</feature>
<protein>
    <submittedName>
        <fullName evidence="3">Uncharacterized protein</fullName>
    </submittedName>
</protein>
<keyword evidence="4" id="KW-1185">Reference proteome</keyword>
<evidence type="ECO:0000313" key="4">
    <source>
        <dbReference type="Proteomes" id="UP000466442"/>
    </source>
</evidence>